<reference evidence="1" key="1">
    <citation type="submission" date="2021-06" db="EMBL/GenBank/DDBJ databases">
        <authorList>
            <person name="Hodson N. C."/>
            <person name="Mongue J. A."/>
            <person name="Jaron S. K."/>
        </authorList>
    </citation>
    <scope>NUCLEOTIDE SEQUENCE</scope>
</reference>
<proteinExistence type="predicted"/>
<gene>
    <name evidence="1" type="ORF">AFUS01_LOCUS9253</name>
</gene>
<dbReference type="EMBL" id="CAJVCH010065924">
    <property type="protein sequence ID" value="CAG7719958.1"/>
    <property type="molecule type" value="Genomic_DNA"/>
</dbReference>
<evidence type="ECO:0000313" key="1">
    <source>
        <dbReference type="EMBL" id="CAG7719958.1"/>
    </source>
</evidence>
<keyword evidence="2" id="KW-1185">Reference proteome</keyword>
<comment type="caution">
    <text evidence="1">The sequence shown here is derived from an EMBL/GenBank/DDBJ whole genome shotgun (WGS) entry which is preliminary data.</text>
</comment>
<sequence length="100" mass="11778">MFSIFLNNFDKNDIIQTKSIIRPYFQYPLRGASYVFKYQLVRFDEEVRTKLNCKEYTIEVDHSQHLLGNSLEKKLASEFPSSTDPIATYGLPRRVKLLKL</sequence>
<protein>
    <submittedName>
        <fullName evidence="1">Uncharacterized protein</fullName>
    </submittedName>
</protein>
<organism evidence="1 2">
    <name type="scientific">Allacma fusca</name>
    <dbReference type="NCBI Taxonomy" id="39272"/>
    <lineage>
        <taxon>Eukaryota</taxon>
        <taxon>Metazoa</taxon>
        <taxon>Ecdysozoa</taxon>
        <taxon>Arthropoda</taxon>
        <taxon>Hexapoda</taxon>
        <taxon>Collembola</taxon>
        <taxon>Symphypleona</taxon>
        <taxon>Sminthuridae</taxon>
        <taxon>Allacma</taxon>
    </lineage>
</organism>
<name>A0A8J2NSY2_9HEXA</name>
<dbReference type="Proteomes" id="UP000708208">
    <property type="component" value="Unassembled WGS sequence"/>
</dbReference>
<evidence type="ECO:0000313" key="2">
    <source>
        <dbReference type="Proteomes" id="UP000708208"/>
    </source>
</evidence>
<dbReference type="AlphaFoldDB" id="A0A8J2NSY2"/>
<accession>A0A8J2NSY2</accession>